<gene>
    <name evidence="1" type="ORF">CLUMA_CG017336</name>
</gene>
<accession>A0A1J1J059</accession>
<organism evidence="1 2">
    <name type="scientific">Clunio marinus</name>
    <dbReference type="NCBI Taxonomy" id="568069"/>
    <lineage>
        <taxon>Eukaryota</taxon>
        <taxon>Metazoa</taxon>
        <taxon>Ecdysozoa</taxon>
        <taxon>Arthropoda</taxon>
        <taxon>Hexapoda</taxon>
        <taxon>Insecta</taxon>
        <taxon>Pterygota</taxon>
        <taxon>Neoptera</taxon>
        <taxon>Endopterygota</taxon>
        <taxon>Diptera</taxon>
        <taxon>Nematocera</taxon>
        <taxon>Chironomoidea</taxon>
        <taxon>Chironomidae</taxon>
        <taxon>Clunio</taxon>
    </lineage>
</organism>
<dbReference type="EMBL" id="CVRI01000063">
    <property type="protein sequence ID" value="CRL04233.1"/>
    <property type="molecule type" value="Genomic_DNA"/>
</dbReference>
<dbReference type="AlphaFoldDB" id="A0A1J1J059"/>
<sequence>MENYKKRKIEVKWDKVHEFPALQFKIEVEQSLYCVCLPMKHNVDKNEKLCHYRRCLKKLRKLMRDWWQM</sequence>
<reference evidence="1 2" key="1">
    <citation type="submission" date="2015-04" db="EMBL/GenBank/DDBJ databases">
        <authorList>
            <person name="Syromyatnikov M.Y."/>
            <person name="Popov V.N."/>
        </authorList>
    </citation>
    <scope>NUCLEOTIDE SEQUENCE [LARGE SCALE GENOMIC DNA]</scope>
</reference>
<evidence type="ECO:0000313" key="1">
    <source>
        <dbReference type="EMBL" id="CRL04233.1"/>
    </source>
</evidence>
<protein>
    <submittedName>
        <fullName evidence="1">CLUMA_CG017336, isoform A</fullName>
    </submittedName>
</protein>
<proteinExistence type="predicted"/>
<evidence type="ECO:0000313" key="2">
    <source>
        <dbReference type="Proteomes" id="UP000183832"/>
    </source>
</evidence>
<dbReference type="Proteomes" id="UP000183832">
    <property type="component" value="Unassembled WGS sequence"/>
</dbReference>
<name>A0A1J1J059_9DIPT</name>
<keyword evidence="2" id="KW-1185">Reference proteome</keyword>